<dbReference type="Pfam" id="PF00990">
    <property type="entry name" value="GGDEF"/>
    <property type="match status" value="1"/>
</dbReference>
<dbReference type="GO" id="GO:0005886">
    <property type="term" value="C:plasma membrane"/>
    <property type="evidence" value="ECO:0007669"/>
    <property type="project" value="TreeGrafter"/>
</dbReference>
<dbReference type="RefSeq" id="WP_109572034.1">
    <property type="nucleotide sequence ID" value="NZ_UHJL01000001.1"/>
</dbReference>
<dbReference type="EMBL" id="UHJL01000001">
    <property type="protein sequence ID" value="SUQ19368.1"/>
    <property type="molecule type" value="Genomic_DNA"/>
</dbReference>
<feature type="coiled-coil region" evidence="3">
    <location>
        <begin position="133"/>
        <end position="160"/>
    </location>
</feature>
<evidence type="ECO:0000256" key="1">
    <source>
        <dbReference type="ARBA" id="ARBA00012528"/>
    </source>
</evidence>
<dbReference type="GO" id="GO:0052621">
    <property type="term" value="F:diguanylate cyclase activity"/>
    <property type="evidence" value="ECO:0007669"/>
    <property type="project" value="UniProtKB-EC"/>
</dbReference>
<reference evidence="5 6" key="1">
    <citation type="submission" date="2017-08" db="EMBL/GenBank/DDBJ databases">
        <authorList>
            <person name="de Groot N.N."/>
        </authorList>
    </citation>
    <scope>NUCLEOTIDE SEQUENCE [LARGE SCALE GENOMIC DNA]</scope>
    <source>
        <strain evidence="5 6">HM2</strain>
    </source>
</reference>
<dbReference type="Gene3D" id="3.30.70.270">
    <property type="match status" value="1"/>
</dbReference>
<comment type="catalytic activity">
    <reaction evidence="2">
        <text>2 GTP = 3',3'-c-di-GMP + 2 diphosphate</text>
        <dbReference type="Rhea" id="RHEA:24898"/>
        <dbReference type="ChEBI" id="CHEBI:33019"/>
        <dbReference type="ChEBI" id="CHEBI:37565"/>
        <dbReference type="ChEBI" id="CHEBI:58805"/>
        <dbReference type="EC" id="2.7.7.65"/>
    </reaction>
</comment>
<protein>
    <recommendedName>
        <fullName evidence="1">diguanylate cyclase</fullName>
        <ecNumber evidence="1">2.7.7.65</ecNumber>
    </recommendedName>
</protein>
<dbReference type="InterPro" id="IPR043128">
    <property type="entry name" value="Rev_trsase/Diguanyl_cyclase"/>
</dbReference>
<dbReference type="EC" id="2.7.7.65" evidence="1"/>
<dbReference type="SUPFAM" id="SSF55073">
    <property type="entry name" value="Nucleotide cyclase"/>
    <property type="match status" value="1"/>
</dbReference>
<evidence type="ECO:0000313" key="5">
    <source>
        <dbReference type="EMBL" id="SUQ19368.1"/>
    </source>
</evidence>
<accession>A0A380RUZ3</accession>
<evidence type="ECO:0000313" key="6">
    <source>
        <dbReference type="Proteomes" id="UP000255423"/>
    </source>
</evidence>
<dbReference type="AlphaFoldDB" id="A0A380RUZ3"/>
<feature type="domain" description="GGDEF" evidence="4">
    <location>
        <begin position="305"/>
        <end position="433"/>
    </location>
</feature>
<dbReference type="InterPro" id="IPR050469">
    <property type="entry name" value="Diguanylate_Cyclase"/>
</dbReference>
<dbReference type="SMART" id="SM00267">
    <property type="entry name" value="GGDEF"/>
    <property type="match status" value="1"/>
</dbReference>
<dbReference type="InterPro" id="IPR000160">
    <property type="entry name" value="GGDEF_dom"/>
</dbReference>
<evidence type="ECO:0000259" key="4">
    <source>
        <dbReference type="PROSITE" id="PS50887"/>
    </source>
</evidence>
<dbReference type="Proteomes" id="UP000255423">
    <property type="component" value="Unassembled WGS sequence"/>
</dbReference>
<dbReference type="PANTHER" id="PTHR45138:SF9">
    <property type="entry name" value="DIGUANYLATE CYCLASE DGCM-RELATED"/>
    <property type="match status" value="1"/>
</dbReference>
<dbReference type="NCBIfam" id="TIGR00254">
    <property type="entry name" value="GGDEF"/>
    <property type="match status" value="1"/>
</dbReference>
<sequence length="437" mass="49754">MGDCKKFIADFPVDSAEFFTAITYATSELYISMHVLDLENNTAFPIKTNEFIDKFMKCGSTLQDSITNIMVNLACPESVSTIRNFTILSTLSERMKNANVISEIFHGKIHGWSKAMFVRVGDDKPLRRVLYVVENVNAQMTKLEQEKELLEQNRKQQNMINALMNGYASVVGVDFVTEKVEFFRTSDRIKSALGFMKEPPPFKILVEKLINTAVHEEDRKSIREVADESYIKEYLPVGNSLSKIFHNEVGQYVEMKIVRTGEETTVFGFTDKNNEITEINDKIYKDSLTQVMNRKYFDDKLSSRNSQAVVMADIDFFKDVNDNYGHQCGDAALAAVASILNSSVRNLDRVVRYGGDEFLISFKGITHEVLRNRLEQMRARAEKIKLQDYPDVKLTMSFGGTFGDGIVSDMLSFADKALYVSKKKRNCVTLVPFEEKI</sequence>
<keyword evidence="3" id="KW-0175">Coiled coil</keyword>
<dbReference type="InterPro" id="IPR029787">
    <property type="entry name" value="Nucleotide_cyclase"/>
</dbReference>
<dbReference type="PANTHER" id="PTHR45138">
    <property type="entry name" value="REGULATORY COMPONENTS OF SENSORY TRANSDUCTION SYSTEM"/>
    <property type="match status" value="1"/>
</dbReference>
<dbReference type="GO" id="GO:1902201">
    <property type="term" value="P:negative regulation of bacterial-type flagellum-dependent cell motility"/>
    <property type="evidence" value="ECO:0007669"/>
    <property type="project" value="TreeGrafter"/>
</dbReference>
<evidence type="ECO:0000256" key="3">
    <source>
        <dbReference type="SAM" id="Coils"/>
    </source>
</evidence>
<proteinExistence type="predicted"/>
<gene>
    <name evidence="5" type="ORF">SAMN05661053_0599</name>
</gene>
<dbReference type="CDD" id="cd01949">
    <property type="entry name" value="GGDEF"/>
    <property type="match status" value="1"/>
</dbReference>
<evidence type="ECO:0000256" key="2">
    <source>
        <dbReference type="ARBA" id="ARBA00034247"/>
    </source>
</evidence>
<organism evidence="5 6">
    <name type="scientific">Fibrobacter succinogenes</name>
    <name type="common">Bacteroides succinogenes</name>
    <dbReference type="NCBI Taxonomy" id="833"/>
    <lineage>
        <taxon>Bacteria</taxon>
        <taxon>Pseudomonadati</taxon>
        <taxon>Fibrobacterota</taxon>
        <taxon>Fibrobacteria</taxon>
        <taxon>Fibrobacterales</taxon>
        <taxon>Fibrobacteraceae</taxon>
        <taxon>Fibrobacter</taxon>
    </lineage>
</organism>
<dbReference type="PROSITE" id="PS50887">
    <property type="entry name" value="GGDEF"/>
    <property type="match status" value="1"/>
</dbReference>
<name>A0A380RUZ3_FIBSU</name>
<dbReference type="GO" id="GO:0043709">
    <property type="term" value="P:cell adhesion involved in single-species biofilm formation"/>
    <property type="evidence" value="ECO:0007669"/>
    <property type="project" value="TreeGrafter"/>
</dbReference>